<dbReference type="Proteomes" id="UP001500957">
    <property type="component" value="Unassembled WGS sequence"/>
</dbReference>
<comment type="catalytic activity">
    <reaction evidence="23">
        <text>tetradecanoyl-CoA + H2O = tetradecanoate + CoA + H(+)</text>
        <dbReference type="Rhea" id="RHEA:40119"/>
        <dbReference type="ChEBI" id="CHEBI:15377"/>
        <dbReference type="ChEBI" id="CHEBI:15378"/>
        <dbReference type="ChEBI" id="CHEBI:30807"/>
        <dbReference type="ChEBI" id="CHEBI:57287"/>
        <dbReference type="ChEBI" id="CHEBI:57385"/>
    </reaction>
    <physiologicalReaction direction="left-to-right" evidence="23">
        <dbReference type="Rhea" id="RHEA:40120"/>
    </physiologicalReaction>
</comment>
<gene>
    <name evidence="26" type="ORF">GCM10009547_13290</name>
</gene>
<keyword evidence="11" id="KW-0472">Membrane</keyword>
<comment type="catalytic activity">
    <reaction evidence="21">
        <text>decanoyl-CoA + H2O = decanoate + CoA + H(+)</text>
        <dbReference type="Rhea" id="RHEA:40059"/>
        <dbReference type="ChEBI" id="CHEBI:15377"/>
        <dbReference type="ChEBI" id="CHEBI:15378"/>
        <dbReference type="ChEBI" id="CHEBI:27689"/>
        <dbReference type="ChEBI" id="CHEBI:57287"/>
        <dbReference type="ChEBI" id="CHEBI:61430"/>
    </reaction>
    <physiologicalReaction direction="left-to-right" evidence="21">
        <dbReference type="Rhea" id="RHEA:40060"/>
    </physiologicalReaction>
</comment>
<evidence type="ECO:0000256" key="4">
    <source>
        <dbReference type="ARBA" id="ARBA00022475"/>
    </source>
</evidence>
<evidence type="ECO:0000256" key="12">
    <source>
        <dbReference type="ARBA" id="ARBA00023273"/>
    </source>
</evidence>
<dbReference type="PANTHER" id="PTHR12418">
    <property type="entry name" value="ACYL-COENZYME A THIOESTERASE THEM4"/>
    <property type="match status" value="1"/>
</dbReference>
<dbReference type="EC" id="3.1.2.2" evidence="16"/>
<evidence type="ECO:0000313" key="27">
    <source>
        <dbReference type="Proteomes" id="UP001500957"/>
    </source>
</evidence>
<comment type="caution">
    <text evidence="26">The sequence shown here is derived from an EMBL/GenBank/DDBJ whole genome shotgun (WGS) entry which is preliminary data.</text>
</comment>
<evidence type="ECO:0000256" key="5">
    <source>
        <dbReference type="ARBA" id="ARBA00022490"/>
    </source>
</evidence>
<evidence type="ECO:0000256" key="24">
    <source>
        <dbReference type="SAM" id="MobiDB-lite"/>
    </source>
</evidence>
<feature type="region of interest" description="Disordered" evidence="24">
    <location>
        <begin position="63"/>
        <end position="83"/>
    </location>
</feature>
<name>A0ABP3RRF2_9ACTN</name>
<dbReference type="InterPro" id="IPR029069">
    <property type="entry name" value="HotDog_dom_sf"/>
</dbReference>
<evidence type="ECO:0000256" key="9">
    <source>
        <dbReference type="ARBA" id="ARBA00022946"/>
    </source>
</evidence>
<evidence type="ECO:0000256" key="8">
    <source>
        <dbReference type="ARBA" id="ARBA00022832"/>
    </source>
</evidence>
<keyword evidence="6" id="KW-0053">Apoptosis</keyword>
<reference evidence="27" key="1">
    <citation type="journal article" date="2019" name="Int. J. Syst. Evol. Microbiol.">
        <title>The Global Catalogue of Microorganisms (GCM) 10K type strain sequencing project: providing services to taxonomists for standard genome sequencing and annotation.</title>
        <authorList>
            <consortium name="The Broad Institute Genomics Platform"/>
            <consortium name="The Broad Institute Genome Sequencing Center for Infectious Disease"/>
            <person name="Wu L."/>
            <person name="Ma J."/>
        </authorList>
    </citation>
    <scope>NUCLEOTIDE SEQUENCE [LARGE SCALE GENOMIC DNA]</scope>
    <source>
        <strain evidence="27">JCM 10671</strain>
    </source>
</reference>
<feature type="domain" description="Thioesterase" evidence="25">
    <location>
        <begin position="117"/>
        <end position="189"/>
    </location>
</feature>
<feature type="compositionally biased region" description="Basic and acidic residues" evidence="24">
    <location>
        <begin position="64"/>
        <end position="81"/>
    </location>
</feature>
<comment type="similarity">
    <text evidence="15">Belongs to the THEM4/THEM5 thioesterase family.</text>
</comment>
<protein>
    <recommendedName>
        <fullName evidence="17">Acyl-coenzyme A thioesterase THEM4</fullName>
        <ecNumber evidence="16">3.1.2.2</ecNumber>
    </recommendedName>
    <alternativeName>
        <fullName evidence="18">Thioesterase superfamily member 4</fullName>
    </alternativeName>
</protein>
<evidence type="ECO:0000256" key="20">
    <source>
        <dbReference type="ARBA" id="ARBA00047734"/>
    </source>
</evidence>
<keyword evidence="7" id="KW-0378">Hydrolase</keyword>
<evidence type="ECO:0000256" key="22">
    <source>
        <dbReference type="ARBA" id="ARBA00048074"/>
    </source>
</evidence>
<evidence type="ECO:0000256" key="2">
    <source>
        <dbReference type="ARBA" id="ARBA00004496"/>
    </source>
</evidence>
<evidence type="ECO:0000256" key="19">
    <source>
        <dbReference type="ARBA" id="ARBA00047588"/>
    </source>
</evidence>
<keyword evidence="27" id="KW-1185">Reference proteome</keyword>
<evidence type="ECO:0000256" key="21">
    <source>
        <dbReference type="ARBA" id="ARBA00047969"/>
    </source>
</evidence>
<evidence type="ECO:0000256" key="6">
    <source>
        <dbReference type="ARBA" id="ARBA00022703"/>
    </source>
</evidence>
<comment type="catalytic activity">
    <reaction evidence="19">
        <text>octanoyl-CoA + H2O = octanoate + CoA + H(+)</text>
        <dbReference type="Rhea" id="RHEA:30143"/>
        <dbReference type="ChEBI" id="CHEBI:15377"/>
        <dbReference type="ChEBI" id="CHEBI:15378"/>
        <dbReference type="ChEBI" id="CHEBI:25646"/>
        <dbReference type="ChEBI" id="CHEBI:57287"/>
        <dbReference type="ChEBI" id="CHEBI:57386"/>
    </reaction>
    <physiologicalReaction direction="left-to-right" evidence="19">
        <dbReference type="Rhea" id="RHEA:30144"/>
    </physiologicalReaction>
</comment>
<evidence type="ECO:0000256" key="10">
    <source>
        <dbReference type="ARBA" id="ARBA00023098"/>
    </source>
</evidence>
<dbReference type="EMBL" id="BAAAHE010000008">
    <property type="protein sequence ID" value="GAA0612631.1"/>
    <property type="molecule type" value="Genomic_DNA"/>
</dbReference>
<evidence type="ECO:0000256" key="11">
    <source>
        <dbReference type="ARBA" id="ARBA00023136"/>
    </source>
</evidence>
<sequence length="205" mass="22052">MSADARSAPPADDAERVPGGPEYGPLLAAAHHLLDTIACLNAPDHLVQAAAAALRDVSASLEAYRTDESESPAGRRPDLPGRGHPLLAPFVEDLAERDRSHGWVTFRRAHLGGAAATHGGMLPLLFDDVLGHLATRRGAQYPVRTAFLHVDYRRLTPVGAPLEAQAWVEHVERRKIHVRGDLRATSGDVLAEAHGLFVTPNLICD</sequence>
<feature type="region of interest" description="Disordered" evidence="24">
    <location>
        <begin position="1"/>
        <end position="22"/>
    </location>
</feature>
<evidence type="ECO:0000256" key="14">
    <source>
        <dbReference type="ARBA" id="ARBA00037002"/>
    </source>
</evidence>
<keyword evidence="4" id="KW-1003">Cell membrane</keyword>
<dbReference type="SUPFAM" id="SSF54637">
    <property type="entry name" value="Thioesterase/thiol ester dehydrase-isomerase"/>
    <property type="match status" value="1"/>
</dbReference>
<comment type="catalytic activity">
    <reaction evidence="20">
        <text>hexadecanoyl-CoA + H2O = hexadecanoate + CoA + H(+)</text>
        <dbReference type="Rhea" id="RHEA:16645"/>
        <dbReference type="ChEBI" id="CHEBI:7896"/>
        <dbReference type="ChEBI" id="CHEBI:15377"/>
        <dbReference type="ChEBI" id="CHEBI:15378"/>
        <dbReference type="ChEBI" id="CHEBI:57287"/>
        <dbReference type="ChEBI" id="CHEBI:57379"/>
        <dbReference type="EC" id="3.1.2.2"/>
    </reaction>
    <physiologicalReaction direction="left-to-right" evidence="20">
        <dbReference type="Rhea" id="RHEA:16646"/>
    </physiologicalReaction>
</comment>
<keyword evidence="5" id="KW-0963">Cytoplasm</keyword>
<evidence type="ECO:0000256" key="15">
    <source>
        <dbReference type="ARBA" id="ARBA00038456"/>
    </source>
</evidence>
<comment type="catalytic activity">
    <reaction evidence="13">
        <text>(5Z,8Z,11Z,14Z)-eicosatetraenoyl-CoA + H2O = (5Z,8Z,11Z,14Z)-eicosatetraenoate + CoA + H(+)</text>
        <dbReference type="Rhea" id="RHEA:40151"/>
        <dbReference type="ChEBI" id="CHEBI:15377"/>
        <dbReference type="ChEBI" id="CHEBI:15378"/>
        <dbReference type="ChEBI" id="CHEBI:32395"/>
        <dbReference type="ChEBI" id="CHEBI:57287"/>
        <dbReference type="ChEBI" id="CHEBI:57368"/>
    </reaction>
    <physiologicalReaction direction="left-to-right" evidence="13">
        <dbReference type="Rhea" id="RHEA:40152"/>
    </physiologicalReaction>
</comment>
<evidence type="ECO:0000256" key="23">
    <source>
        <dbReference type="ARBA" id="ARBA00048180"/>
    </source>
</evidence>
<evidence type="ECO:0000256" key="17">
    <source>
        <dbReference type="ARBA" id="ARBA00040123"/>
    </source>
</evidence>
<evidence type="ECO:0000256" key="7">
    <source>
        <dbReference type="ARBA" id="ARBA00022801"/>
    </source>
</evidence>
<evidence type="ECO:0000256" key="18">
    <source>
        <dbReference type="ARBA" id="ARBA00043210"/>
    </source>
</evidence>
<evidence type="ECO:0000256" key="1">
    <source>
        <dbReference type="ARBA" id="ARBA00004170"/>
    </source>
</evidence>
<dbReference type="InterPro" id="IPR006683">
    <property type="entry name" value="Thioestr_dom"/>
</dbReference>
<organism evidence="26 27">
    <name type="scientific">Sporichthya brevicatena</name>
    <dbReference type="NCBI Taxonomy" id="171442"/>
    <lineage>
        <taxon>Bacteria</taxon>
        <taxon>Bacillati</taxon>
        <taxon>Actinomycetota</taxon>
        <taxon>Actinomycetes</taxon>
        <taxon>Sporichthyales</taxon>
        <taxon>Sporichthyaceae</taxon>
        <taxon>Sporichthya</taxon>
    </lineage>
</organism>
<dbReference type="Gene3D" id="3.10.129.10">
    <property type="entry name" value="Hotdog Thioesterase"/>
    <property type="match status" value="1"/>
</dbReference>
<evidence type="ECO:0000256" key="16">
    <source>
        <dbReference type="ARBA" id="ARBA00038848"/>
    </source>
</evidence>
<evidence type="ECO:0000256" key="13">
    <source>
        <dbReference type="ARBA" id="ARBA00035852"/>
    </source>
</evidence>
<keyword evidence="10" id="KW-0443">Lipid metabolism</keyword>
<evidence type="ECO:0000256" key="3">
    <source>
        <dbReference type="ARBA" id="ARBA00004632"/>
    </source>
</evidence>
<comment type="subcellular location">
    <subcellularLocation>
        <location evidence="3">Cell projection</location>
        <location evidence="3">Ruffle membrane</location>
    </subcellularLocation>
    <subcellularLocation>
        <location evidence="2">Cytoplasm</location>
    </subcellularLocation>
    <subcellularLocation>
        <location evidence="1">Membrane</location>
        <topology evidence="1">Peripheral membrane protein</topology>
    </subcellularLocation>
</comment>
<comment type="catalytic activity">
    <reaction evidence="22">
        <text>dodecanoyl-CoA + H2O = dodecanoate + CoA + H(+)</text>
        <dbReference type="Rhea" id="RHEA:30135"/>
        <dbReference type="ChEBI" id="CHEBI:15377"/>
        <dbReference type="ChEBI" id="CHEBI:15378"/>
        <dbReference type="ChEBI" id="CHEBI:18262"/>
        <dbReference type="ChEBI" id="CHEBI:57287"/>
        <dbReference type="ChEBI" id="CHEBI:57375"/>
    </reaction>
    <physiologicalReaction direction="left-to-right" evidence="22">
        <dbReference type="Rhea" id="RHEA:30136"/>
    </physiologicalReaction>
</comment>
<keyword evidence="12" id="KW-0966">Cell projection</keyword>
<evidence type="ECO:0000259" key="25">
    <source>
        <dbReference type="Pfam" id="PF03061"/>
    </source>
</evidence>
<comment type="catalytic activity">
    <reaction evidence="14">
        <text>(9Z)-octadecenoyl-CoA + H2O = (9Z)-octadecenoate + CoA + H(+)</text>
        <dbReference type="Rhea" id="RHEA:40139"/>
        <dbReference type="ChEBI" id="CHEBI:15377"/>
        <dbReference type="ChEBI" id="CHEBI:15378"/>
        <dbReference type="ChEBI" id="CHEBI:30823"/>
        <dbReference type="ChEBI" id="CHEBI:57287"/>
        <dbReference type="ChEBI" id="CHEBI:57387"/>
    </reaction>
    <physiologicalReaction direction="left-to-right" evidence="14">
        <dbReference type="Rhea" id="RHEA:40140"/>
    </physiologicalReaction>
</comment>
<keyword evidence="8" id="KW-0276">Fatty acid metabolism</keyword>
<dbReference type="PANTHER" id="PTHR12418:SF19">
    <property type="entry name" value="ACYL-COENZYME A THIOESTERASE THEM4"/>
    <property type="match status" value="1"/>
</dbReference>
<accession>A0ABP3RRF2</accession>
<dbReference type="CDD" id="cd03443">
    <property type="entry name" value="PaaI_thioesterase"/>
    <property type="match status" value="1"/>
</dbReference>
<dbReference type="Pfam" id="PF03061">
    <property type="entry name" value="4HBT"/>
    <property type="match status" value="1"/>
</dbReference>
<evidence type="ECO:0000313" key="26">
    <source>
        <dbReference type="EMBL" id="GAA0612631.1"/>
    </source>
</evidence>
<feature type="compositionally biased region" description="Low complexity" evidence="24">
    <location>
        <begin position="1"/>
        <end position="11"/>
    </location>
</feature>
<keyword evidence="9" id="KW-0809">Transit peptide</keyword>
<dbReference type="InterPro" id="IPR052365">
    <property type="entry name" value="THEM4/THEM5_acyl-CoA_thioest"/>
</dbReference>
<proteinExistence type="inferred from homology"/>